<dbReference type="InterPro" id="IPR015141">
    <property type="entry name" value="PLipase_A2_prok/fun"/>
</dbReference>
<dbReference type="GO" id="GO:0006644">
    <property type="term" value="P:phospholipid metabolic process"/>
    <property type="evidence" value="ECO:0007669"/>
    <property type="project" value="InterPro"/>
</dbReference>
<keyword evidence="1" id="KW-0326">Glycosidase</keyword>
<evidence type="ECO:0000313" key="5">
    <source>
        <dbReference type="Proteomes" id="UP000294543"/>
    </source>
</evidence>
<reference evidence="4 5" key="1">
    <citation type="submission" date="2019-03" db="EMBL/GenBank/DDBJ databases">
        <title>Draft genome sequences of novel Actinobacteria.</title>
        <authorList>
            <person name="Sahin N."/>
            <person name="Ay H."/>
            <person name="Saygin H."/>
        </authorList>
    </citation>
    <scope>NUCLEOTIDE SEQUENCE [LARGE SCALE GENOMIC DNA]</scope>
    <source>
        <strain evidence="4 5">KC712</strain>
    </source>
</reference>
<dbReference type="GO" id="GO:0004623">
    <property type="term" value="F:phospholipase A2 activity"/>
    <property type="evidence" value="ECO:0007669"/>
    <property type="project" value="InterPro"/>
</dbReference>
<dbReference type="EMBL" id="SMKP01000196">
    <property type="protein sequence ID" value="TDD12668.1"/>
    <property type="molecule type" value="Genomic_DNA"/>
</dbReference>
<dbReference type="SMART" id="SM00060">
    <property type="entry name" value="FN3"/>
    <property type="match status" value="2"/>
</dbReference>
<accession>A0A4R4W2D2</accession>
<dbReference type="AlphaFoldDB" id="A0A4R4W2D2"/>
<dbReference type="CDD" id="cd00063">
    <property type="entry name" value="FN3"/>
    <property type="match status" value="2"/>
</dbReference>
<comment type="caution">
    <text evidence="4">The sequence shown here is derived from an EMBL/GenBank/DDBJ whole genome shotgun (WGS) entry which is preliminary data.</text>
</comment>
<keyword evidence="1" id="KW-0378">Hydrolase</keyword>
<dbReference type="InterPro" id="IPR036116">
    <property type="entry name" value="FN3_sf"/>
</dbReference>
<dbReference type="GO" id="GO:0016798">
    <property type="term" value="F:hydrolase activity, acting on glycosyl bonds"/>
    <property type="evidence" value="ECO:0007669"/>
    <property type="project" value="UniProtKB-KW"/>
</dbReference>
<dbReference type="SUPFAM" id="SSF48619">
    <property type="entry name" value="Phospholipase A2, PLA2"/>
    <property type="match status" value="1"/>
</dbReference>
<dbReference type="Proteomes" id="UP000294543">
    <property type="component" value="Unassembled WGS sequence"/>
</dbReference>
<name>A0A4R4W2D2_9ACTN</name>
<keyword evidence="2" id="KW-0119">Carbohydrate metabolism</keyword>
<feature type="domain" description="Fibronectin type-III" evidence="3">
    <location>
        <begin position="42"/>
        <end position="132"/>
    </location>
</feature>
<proteinExistence type="predicted"/>
<dbReference type="GO" id="GO:0000272">
    <property type="term" value="P:polysaccharide catabolic process"/>
    <property type="evidence" value="ECO:0007669"/>
    <property type="project" value="UniProtKB-KW"/>
</dbReference>
<dbReference type="OrthoDB" id="290927at2"/>
<keyword evidence="2" id="KW-0624">Polysaccharide degradation</keyword>
<dbReference type="Gene3D" id="1.20.90.10">
    <property type="entry name" value="Phospholipase A2 domain"/>
    <property type="match status" value="1"/>
</dbReference>
<dbReference type="Gene3D" id="2.60.40.10">
    <property type="entry name" value="Immunoglobulins"/>
    <property type="match status" value="2"/>
</dbReference>
<dbReference type="InterPro" id="IPR013783">
    <property type="entry name" value="Ig-like_fold"/>
</dbReference>
<dbReference type="Pfam" id="PF09056">
    <property type="entry name" value="Phospholip_A2_3"/>
    <property type="match status" value="1"/>
</dbReference>
<evidence type="ECO:0000256" key="2">
    <source>
        <dbReference type="ARBA" id="ARBA00023326"/>
    </source>
</evidence>
<keyword evidence="5" id="KW-1185">Reference proteome</keyword>
<dbReference type="SUPFAM" id="SSF49265">
    <property type="entry name" value="Fibronectin type III"/>
    <property type="match status" value="2"/>
</dbReference>
<dbReference type="GO" id="GO:0050482">
    <property type="term" value="P:arachidonate secretion"/>
    <property type="evidence" value="ECO:0007669"/>
    <property type="project" value="InterPro"/>
</dbReference>
<gene>
    <name evidence="4" type="ORF">E1294_43300</name>
</gene>
<organism evidence="4 5">
    <name type="scientific">Nonomuraea diastatica</name>
    <dbReference type="NCBI Taxonomy" id="1848329"/>
    <lineage>
        <taxon>Bacteria</taxon>
        <taxon>Bacillati</taxon>
        <taxon>Actinomycetota</taxon>
        <taxon>Actinomycetes</taxon>
        <taxon>Streptosporangiales</taxon>
        <taxon>Streptosporangiaceae</taxon>
        <taxon>Nonomuraea</taxon>
    </lineage>
</organism>
<evidence type="ECO:0000256" key="1">
    <source>
        <dbReference type="ARBA" id="ARBA00023295"/>
    </source>
</evidence>
<feature type="domain" description="Fibronectin type-III" evidence="3">
    <location>
        <begin position="133"/>
        <end position="224"/>
    </location>
</feature>
<dbReference type="PROSITE" id="PS50853">
    <property type="entry name" value="FN3"/>
    <property type="match status" value="2"/>
</dbReference>
<dbReference type="InterPro" id="IPR003961">
    <property type="entry name" value="FN3_dom"/>
</dbReference>
<evidence type="ECO:0000259" key="3">
    <source>
        <dbReference type="PROSITE" id="PS50853"/>
    </source>
</evidence>
<evidence type="ECO:0000313" key="4">
    <source>
        <dbReference type="EMBL" id="TDD12668.1"/>
    </source>
</evidence>
<sequence length="353" mass="40652">MVTAPLWNHFWYDFRVVAVNGVGASSPTNTVTAMPGPGLPLPPADLVFLGTGNGYVDLAWTPSPTGRVYYWLFFKSANTSTWFYFPLPTLKTRTRVGYPLWNDQPYDFKVVAANSFGQSSATNVVRGGPKLSPPQSPTALRAEGHIGYVTLNWNPSSTRDVYYWLYYRRADRTSWKRASYPIVKTSITFKYVPWGDYDFKVTAVNRAGSADSNVAFATLWTSKRSLMYLMTLNTKASRDMFWAARHNVRYESYNFNWNTDECSHSQTRPPVPSKSIGWPKPVDFTRACTRHDFGYRNYKHVGWDGYAKKMYVDRLFLADMHLACDNQLPPNYNENCRALAWVYYIFVWKYAPW</sequence>
<protein>
    <recommendedName>
        <fullName evidence="3">Fibronectin type-III domain-containing protein</fullName>
    </recommendedName>
</protein>
<dbReference type="InterPro" id="IPR036444">
    <property type="entry name" value="PLipase_A2_dom_sf"/>
</dbReference>